<gene>
    <name evidence="1" type="ORF">EQG61_01920</name>
</gene>
<keyword evidence="2" id="KW-1185">Reference proteome</keyword>
<accession>A0A4Q1KCI0</accession>
<name>A0A4Q1KCI0_9FLAO</name>
<evidence type="ECO:0000313" key="2">
    <source>
        <dbReference type="Proteomes" id="UP000289857"/>
    </source>
</evidence>
<protein>
    <submittedName>
        <fullName evidence="1">Uncharacterized protein</fullName>
    </submittedName>
</protein>
<reference evidence="2" key="1">
    <citation type="submission" date="2019-01" db="EMBL/GenBank/DDBJ databases">
        <title>Cytophagaceae bacterium strain CAR-16.</title>
        <authorList>
            <person name="Chen W.-M."/>
        </authorList>
    </citation>
    <scope>NUCLEOTIDE SEQUENCE [LARGE SCALE GENOMIC DNA]</scope>
    <source>
        <strain evidence="2">WWJ-16</strain>
    </source>
</reference>
<dbReference type="RefSeq" id="WP_129460197.1">
    <property type="nucleotide sequence ID" value="NZ_SBKN01000001.1"/>
</dbReference>
<proteinExistence type="predicted"/>
<comment type="caution">
    <text evidence="1">The sequence shown here is derived from an EMBL/GenBank/DDBJ whole genome shotgun (WGS) entry which is preliminary data.</text>
</comment>
<organism evidence="1 2">
    <name type="scientific">Flavobacterium stagni</name>
    <dbReference type="NCBI Taxonomy" id="2506421"/>
    <lineage>
        <taxon>Bacteria</taxon>
        <taxon>Pseudomonadati</taxon>
        <taxon>Bacteroidota</taxon>
        <taxon>Flavobacteriia</taxon>
        <taxon>Flavobacteriales</taxon>
        <taxon>Flavobacteriaceae</taxon>
        <taxon>Flavobacterium</taxon>
    </lineage>
</organism>
<dbReference type="Proteomes" id="UP000289857">
    <property type="component" value="Unassembled WGS sequence"/>
</dbReference>
<dbReference type="AlphaFoldDB" id="A0A4Q1KCI0"/>
<dbReference type="PROSITE" id="PS51257">
    <property type="entry name" value="PROKAR_LIPOPROTEIN"/>
    <property type="match status" value="1"/>
</dbReference>
<dbReference type="EMBL" id="SBKN01000001">
    <property type="protein sequence ID" value="RXR24219.1"/>
    <property type="molecule type" value="Genomic_DNA"/>
</dbReference>
<sequence length="192" mass="22280">MRYSISKRTIFRFLSFILVLISCTSCGSFGNSILFQRSLSKPTLVQLEKPAAYEVSDSLMLPEIDSVMQSVFYRKNIRLVTTKSRFVLHLEKVKYTIHEVEKLQFDRNGQGNGYGMENEIYLNFQGYILDTLTKKTEKLPLETLDSKPQTTYIFNGSVGLNTSRVSLREPLKANFLLYSHLVVRFIEKRKRE</sequence>
<evidence type="ECO:0000313" key="1">
    <source>
        <dbReference type="EMBL" id="RXR24219.1"/>
    </source>
</evidence>